<sequence length="333" mass="35370">MIFSLGTQKLQFTIDTSSLALSPLDTLPSRRRRMTTSSPNAIYSPGQCVSTGFSGVGNPIWLRLVVSEAAILWLSTCTPPPAVGFDTDLAVFQVAGNAELERLDQLEQLACNGDGVGEERCQPLYSRLAFSADADRDYFVAIGGYDSRFGANLTLTAEYATPPSPPTPPQPQSPPPPLVEVSSLQSDILAASSVSPLVITLDGVNSINATILVPAPKQVVLRGANSSEPAILSGQGVRLFEVETGAELYLSNLVLRNGFADGQCGGAAYVAGSGVLVAQFVRFENNSALRGVQLDSHLLVLCAFHVWGQLDRGCIWSNVLMFGRDRTSGMGFS</sequence>
<reference evidence="2 3" key="1">
    <citation type="journal article" date="2024" name="Science">
        <title>Giant polyketide synthase enzymes in the biosynthesis of giant marine polyether toxins.</title>
        <authorList>
            <person name="Fallon T.R."/>
            <person name="Shende V.V."/>
            <person name="Wierzbicki I.H."/>
            <person name="Pendleton A.L."/>
            <person name="Watervoot N.F."/>
            <person name="Auber R.P."/>
            <person name="Gonzalez D.J."/>
            <person name="Wisecaver J.H."/>
            <person name="Moore B.S."/>
        </authorList>
    </citation>
    <scope>NUCLEOTIDE SEQUENCE [LARGE SCALE GENOMIC DNA]</scope>
    <source>
        <strain evidence="2 3">12B1</strain>
    </source>
</reference>
<evidence type="ECO:0000256" key="1">
    <source>
        <dbReference type="SAM" id="MobiDB-lite"/>
    </source>
</evidence>
<evidence type="ECO:0000313" key="3">
    <source>
        <dbReference type="Proteomes" id="UP001515480"/>
    </source>
</evidence>
<dbReference type="AlphaFoldDB" id="A0AB34K9H7"/>
<accession>A0AB34K9H7</accession>
<name>A0AB34K9H7_PRYPA</name>
<dbReference type="Proteomes" id="UP001515480">
    <property type="component" value="Unassembled WGS sequence"/>
</dbReference>
<proteinExistence type="predicted"/>
<evidence type="ECO:0000313" key="2">
    <source>
        <dbReference type="EMBL" id="KAL1529285.1"/>
    </source>
</evidence>
<feature type="region of interest" description="Disordered" evidence="1">
    <location>
        <begin position="157"/>
        <end position="180"/>
    </location>
</feature>
<gene>
    <name evidence="2" type="ORF">AB1Y20_000239</name>
</gene>
<protein>
    <submittedName>
        <fullName evidence="2">Uncharacterized protein</fullName>
    </submittedName>
</protein>
<keyword evidence="3" id="KW-1185">Reference proteome</keyword>
<dbReference type="EMBL" id="JBGBPQ010000001">
    <property type="protein sequence ID" value="KAL1529285.1"/>
    <property type="molecule type" value="Genomic_DNA"/>
</dbReference>
<feature type="compositionally biased region" description="Pro residues" evidence="1">
    <location>
        <begin position="162"/>
        <end position="178"/>
    </location>
</feature>
<organism evidence="2 3">
    <name type="scientific">Prymnesium parvum</name>
    <name type="common">Toxic golden alga</name>
    <dbReference type="NCBI Taxonomy" id="97485"/>
    <lineage>
        <taxon>Eukaryota</taxon>
        <taxon>Haptista</taxon>
        <taxon>Haptophyta</taxon>
        <taxon>Prymnesiophyceae</taxon>
        <taxon>Prymnesiales</taxon>
        <taxon>Prymnesiaceae</taxon>
        <taxon>Prymnesium</taxon>
    </lineage>
</organism>
<comment type="caution">
    <text evidence="2">The sequence shown here is derived from an EMBL/GenBank/DDBJ whole genome shotgun (WGS) entry which is preliminary data.</text>
</comment>